<sequence length="59" mass="7095">MNTQTSLKYLQSLIDEVENGWVKEDIERARKLMEKIEINKDDPMTIQNEKFKGTCFEWE</sequence>
<evidence type="ECO:0000313" key="1">
    <source>
        <dbReference type="EMBL" id="DAE32359.1"/>
    </source>
</evidence>
<reference evidence="1" key="1">
    <citation type="journal article" date="2021" name="Proc. Natl. Acad. Sci. U.S.A.">
        <title>A Catalog of Tens of Thousands of Viruses from Human Metagenomes Reveals Hidden Associations with Chronic Diseases.</title>
        <authorList>
            <person name="Tisza M.J."/>
            <person name="Buck C.B."/>
        </authorList>
    </citation>
    <scope>NUCLEOTIDE SEQUENCE</scope>
    <source>
        <strain evidence="1">CtviY17</strain>
    </source>
</reference>
<protein>
    <submittedName>
        <fullName evidence="1">Uncharacterized protein</fullName>
    </submittedName>
</protein>
<proteinExistence type="predicted"/>
<accession>A0A8S5RLX2</accession>
<dbReference type="EMBL" id="BK059120">
    <property type="protein sequence ID" value="DAE32359.1"/>
    <property type="molecule type" value="Genomic_DNA"/>
</dbReference>
<organism evidence="1">
    <name type="scientific">virus sp. ctviY17</name>
    <dbReference type="NCBI Taxonomy" id="2825828"/>
    <lineage>
        <taxon>Viruses</taxon>
    </lineage>
</organism>
<name>A0A8S5RLX2_9VIRU</name>